<gene>
    <name evidence="4" type="ORF">ZIOFF_013030</name>
</gene>
<dbReference type="InterPro" id="IPR020904">
    <property type="entry name" value="Sc_DH/Rdtase_CS"/>
</dbReference>
<dbReference type="Pfam" id="PF13561">
    <property type="entry name" value="adh_short_C2"/>
    <property type="match status" value="3"/>
</dbReference>
<protein>
    <submittedName>
        <fullName evidence="4">Uncharacterized protein</fullName>
    </submittedName>
</protein>
<evidence type="ECO:0000256" key="3">
    <source>
        <dbReference type="SAM" id="SignalP"/>
    </source>
</evidence>
<dbReference type="Proteomes" id="UP000734854">
    <property type="component" value="Unassembled WGS sequence"/>
</dbReference>
<comment type="caution">
    <text evidence="4">The sequence shown here is derived from an EMBL/GenBank/DDBJ whole genome shotgun (WGS) entry which is preliminary data.</text>
</comment>
<dbReference type="PROSITE" id="PS00061">
    <property type="entry name" value="ADH_SHORT"/>
    <property type="match status" value="3"/>
</dbReference>
<accession>A0A8J5HZ36</accession>
<reference evidence="4 5" key="1">
    <citation type="submission" date="2020-08" db="EMBL/GenBank/DDBJ databases">
        <title>Plant Genome Project.</title>
        <authorList>
            <person name="Zhang R.-G."/>
        </authorList>
    </citation>
    <scope>NUCLEOTIDE SEQUENCE [LARGE SCALE GENOMIC DNA]</scope>
    <source>
        <tissue evidence="4">Rhizome</tissue>
    </source>
</reference>
<organism evidence="4 5">
    <name type="scientific">Zingiber officinale</name>
    <name type="common">Ginger</name>
    <name type="synonym">Amomum zingiber</name>
    <dbReference type="NCBI Taxonomy" id="94328"/>
    <lineage>
        <taxon>Eukaryota</taxon>
        <taxon>Viridiplantae</taxon>
        <taxon>Streptophyta</taxon>
        <taxon>Embryophyta</taxon>
        <taxon>Tracheophyta</taxon>
        <taxon>Spermatophyta</taxon>
        <taxon>Magnoliopsida</taxon>
        <taxon>Liliopsida</taxon>
        <taxon>Zingiberales</taxon>
        <taxon>Zingiberaceae</taxon>
        <taxon>Zingiber</taxon>
    </lineage>
</organism>
<dbReference type="PANTHER" id="PTHR42898:SF6">
    <property type="entry name" value="NADP-DEPENDENT MANNITOL DEHYDROGENASE"/>
    <property type="match status" value="1"/>
</dbReference>
<sequence>MFVVVVVVRCCCCCCRCAIVEELARFGAAVHTCARNEAELKQSLQKWRDLKLQVTGSVCDVSSSEEREKLIKEVSAIFNGKLNILVNNAASAYVKPVLEVTQEEYKHTMNINLEAGFHLSQLAHPLLKASGRGNIIFISSTAGLQGKFSMSVYGASKGALNQLTKCLACEWAKDNIRTNCVAPRMIDTPMAKPFTENEELVAKWCHHTPLGRVGEPEEVAASVAFLCLPSSSFITDQVIMVDGEESFVSTVEERKRRETAEVSGDDAAEAVVGEVEELELRGGGREVGRDKAGQCIRGEVQVADTWKKGSGHRANEEIAAIDGVGKQMVSSRRNSLGHWWIQRDRVNILQLARFGAAVHTCARNEAELKQSLQKWRDLKLQVTGSVCDVSSSEEREKLIKEVSAIFNGKLNILVNNAASAYVKPVLEVTQEEYKHTMNINLEAGFHLSQLAHPLLKASGRGNIIFISSTAGLQGKFSMSVYGASKGALNQLTKCLACEWAKDNIRTNCVAPGMIDTPMAKPFTENEELVAKWCHRTPLGRVGEPEEVAASVAFLCLPSSSFITGQVITQLMELGNRWSLRGETALVTELARFGAAVHTCARNEAELKQSLQKWRDLKLQVTGSVCDVSSSEEREKLIEEVSAIFNGKLNILVNNVAIDYHKPVLEVTQEEYKHTMNTNLEAGFHLSQLAHPLLKTSGRGNIVFISSTAGLRGKSSMSVYGASKGAMNQLTKCLACEWAKDNIRTNCVAPGMIDTPMAKPFMENKERVAKWCHRTPLGRVGEPEEVAALVAFLCLPSSSFITGQVITADGGRTISGDY</sequence>
<dbReference type="GO" id="GO:0016491">
    <property type="term" value="F:oxidoreductase activity"/>
    <property type="evidence" value="ECO:0007669"/>
    <property type="project" value="UniProtKB-KW"/>
</dbReference>
<keyword evidence="5" id="KW-1185">Reference proteome</keyword>
<keyword evidence="1" id="KW-0521">NADP</keyword>
<dbReference type="InterPro" id="IPR045000">
    <property type="entry name" value="TR"/>
</dbReference>
<feature type="chain" id="PRO_5035200529" evidence="3">
    <location>
        <begin position="18"/>
        <end position="817"/>
    </location>
</feature>
<dbReference type="EMBL" id="JACMSC010000004">
    <property type="protein sequence ID" value="KAG6523177.1"/>
    <property type="molecule type" value="Genomic_DNA"/>
</dbReference>
<evidence type="ECO:0000256" key="1">
    <source>
        <dbReference type="ARBA" id="ARBA00022857"/>
    </source>
</evidence>
<evidence type="ECO:0000313" key="4">
    <source>
        <dbReference type="EMBL" id="KAG6523177.1"/>
    </source>
</evidence>
<evidence type="ECO:0000313" key="5">
    <source>
        <dbReference type="Proteomes" id="UP000734854"/>
    </source>
</evidence>
<keyword evidence="3" id="KW-0732">Signal</keyword>
<dbReference type="FunFam" id="3.40.50.720:FF:000084">
    <property type="entry name" value="Short-chain dehydrogenase reductase"/>
    <property type="match status" value="3"/>
</dbReference>
<feature type="signal peptide" evidence="3">
    <location>
        <begin position="1"/>
        <end position="17"/>
    </location>
</feature>
<dbReference type="AlphaFoldDB" id="A0A8J5HZ36"/>
<dbReference type="PRINTS" id="PR00081">
    <property type="entry name" value="GDHRDH"/>
</dbReference>
<dbReference type="PRINTS" id="PR00080">
    <property type="entry name" value="SDRFAMILY"/>
</dbReference>
<dbReference type="InterPro" id="IPR002347">
    <property type="entry name" value="SDR_fam"/>
</dbReference>
<dbReference type="InterPro" id="IPR036291">
    <property type="entry name" value="NAD(P)-bd_dom_sf"/>
</dbReference>
<proteinExistence type="predicted"/>
<evidence type="ECO:0000256" key="2">
    <source>
        <dbReference type="ARBA" id="ARBA00023002"/>
    </source>
</evidence>
<dbReference type="PANTHER" id="PTHR42898">
    <property type="entry name" value="TROPINONE REDUCTASE"/>
    <property type="match status" value="1"/>
</dbReference>
<dbReference type="Gene3D" id="3.40.50.720">
    <property type="entry name" value="NAD(P)-binding Rossmann-like Domain"/>
    <property type="match status" value="3"/>
</dbReference>
<name>A0A8J5HZ36_ZINOF</name>
<dbReference type="SUPFAM" id="SSF51735">
    <property type="entry name" value="NAD(P)-binding Rossmann-fold domains"/>
    <property type="match status" value="3"/>
</dbReference>
<keyword evidence="2" id="KW-0560">Oxidoreductase</keyword>